<dbReference type="EMBL" id="MN738830">
    <property type="protein sequence ID" value="QHT38475.1"/>
    <property type="molecule type" value="Genomic_DNA"/>
</dbReference>
<evidence type="ECO:0000256" key="1">
    <source>
        <dbReference type="SAM" id="MobiDB-lite"/>
    </source>
</evidence>
<protein>
    <submittedName>
        <fullName evidence="2">Uncharacterized protein</fullName>
    </submittedName>
</protein>
<proteinExistence type="predicted"/>
<organism evidence="2">
    <name type="scientific">viral metagenome</name>
    <dbReference type="NCBI Taxonomy" id="1070528"/>
    <lineage>
        <taxon>unclassified sequences</taxon>
        <taxon>metagenomes</taxon>
        <taxon>organismal metagenomes</taxon>
    </lineage>
</organism>
<dbReference type="AlphaFoldDB" id="A0A6C0FHY7"/>
<feature type="region of interest" description="Disordered" evidence="1">
    <location>
        <begin position="68"/>
        <end position="99"/>
    </location>
</feature>
<name>A0A6C0FHY7_9ZZZZ</name>
<sequence length="175" mass="20031">MKKQTKENLRHTLLQIMQPYAKFVVKIQDGIYLKTRFGVQKLRDDKSGLYLKNANKKKLYLHRWNKTSSFGANMPPPPPPPSPTSPQPPEPPDEHPEPRRLFGELNRELIPPSFQVGALVRFIDPDTGRISAGGQIFQVTGTYFDPQTSIFYHWVRPQNVIGLHIPVPRDVLRAV</sequence>
<evidence type="ECO:0000313" key="2">
    <source>
        <dbReference type="EMBL" id="QHT38475.1"/>
    </source>
</evidence>
<feature type="compositionally biased region" description="Pro residues" evidence="1">
    <location>
        <begin position="74"/>
        <end position="90"/>
    </location>
</feature>
<accession>A0A6C0FHY7</accession>
<reference evidence="2" key="1">
    <citation type="journal article" date="2020" name="Nature">
        <title>Giant virus diversity and host interactions through global metagenomics.</title>
        <authorList>
            <person name="Schulz F."/>
            <person name="Roux S."/>
            <person name="Paez-Espino D."/>
            <person name="Jungbluth S."/>
            <person name="Walsh D.A."/>
            <person name="Denef V.J."/>
            <person name="McMahon K.D."/>
            <person name="Konstantinidis K.T."/>
            <person name="Eloe-Fadrosh E.A."/>
            <person name="Kyrpides N.C."/>
            <person name="Woyke T."/>
        </authorList>
    </citation>
    <scope>NUCLEOTIDE SEQUENCE</scope>
    <source>
        <strain evidence="2">GVMAG-S-ERX556101-89</strain>
    </source>
</reference>